<keyword evidence="4" id="KW-1185">Reference proteome</keyword>
<name>A0A6A3CBY7_HIBSY</name>
<comment type="caution">
    <text evidence="3">The sequence shown here is derived from an EMBL/GenBank/DDBJ whole genome shotgun (WGS) entry which is preliminary data.</text>
</comment>
<reference evidence="3" key="1">
    <citation type="submission" date="2019-09" db="EMBL/GenBank/DDBJ databases">
        <title>Draft genome information of white flower Hibiscus syriacus.</title>
        <authorList>
            <person name="Kim Y.-M."/>
        </authorList>
    </citation>
    <scope>NUCLEOTIDE SEQUENCE [LARGE SCALE GENOMIC DNA]</scope>
    <source>
        <strain evidence="3">YM2019G1</strain>
    </source>
</reference>
<evidence type="ECO:0000256" key="1">
    <source>
        <dbReference type="SAM" id="MobiDB-lite"/>
    </source>
</evidence>
<dbReference type="PANTHER" id="PTHR23257:SF935">
    <property type="entry name" value="PROTEIN KINASE FAMILY PROTEIN"/>
    <property type="match status" value="1"/>
</dbReference>
<dbReference type="GO" id="GO:0005737">
    <property type="term" value="C:cytoplasm"/>
    <property type="evidence" value="ECO:0007669"/>
    <property type="project" value="TreeGrafter"/>
</dbReference>
<keyword evidence="3" id="KW-0418">Kinase</keyword>
<protein>
    <submittedName>
        <fullName evidence="3">Kinase family protein</fullName>
    </submittedName>
</protein>
<dbReference type="InterPro" id="IPR010632">
    <property type="entry name" value="DUF1221"/>
</dbReference>
<dbReference type="SUPFAM" id="SSF56112">
    <property type="entry name" value="Protein kinase-like (PK-like)"/>
    <property type="match status" value="1"/>
</dbReference>
<feature type="domain" description="Protein kinase" evidence="2">
    <location>
        <begin position="212"/>
        <end position="508"/>
    </location>
</feature>
<dbReference type="GO" id="GO:0004672">
    <property type="term" value="F:protein kinase activity"/>
    <property type="evidence" value="ECO:0007669"/>
    <property type="project" value="InterPro"/>
</dbReference>
<evidence type="ECO:0000313" key="4">
    <source>
        <dbReference type="Proteomes" id="UP000436088"/>
    </source>
</evidence>
<keyword evidence="3" id="KW-0808">Transferase</keyword>
<accession>A0A6A3CBY7</accession>
<gene>
    <name evidence="3" type="ORF">F3Y22_tig00008957pilonHSYRG00045</name>
</gene>
<organism evidence="3 4">
    <name type="scientific">Hibiscus syriacus</name>
    <name type="common">Rose of Sharon</name>
    <dbReference type="NCBI Taxonomy" id="106335"/>
    <lineage>
        <taxon>Eukaryota</taxon>
        <taxon>Viridiplantae</taxon>
        <taxon>Streptophyta</taxon>
        <taxon>Embryophyta</taxon>
        <taxon>Tracheophyta</taxon>
        <taxon>Spermatophyta</taxon>
        <taxon>Magnoliopsida</taxon>
        <taxon>eudicotyledons</taxon>
        <taxon>Gunneridae</taxon>
        <taxon>Pentapetalae</taxon>
        <taxon>rosids</taxon>
        <taxon>malvids</taxon>
        <taxon>Malvales</taxon>
        <taxon>Malvaceae</taxon>
        <taxon>Malvoideae</taxon>
        <taxon>Hibiscus</taxon>
    </lineage>
</organism>
<sequence>MEEFRQIGEVLGSLRALIVLQDEFQINRRQCCLLLDIFCLAFDVIAEEIRLNLKLEEKNTKWSSLENPLRELQKIFKEGESYVRQCMDKRSDWWVKAINLHQNKDSVDHHIHNLLSHFPAVLEAIEMAGEIAGLNRDEMQRRRVMLVRKYDVEWMDPKLFQFRFGRQYLIPREICSRFESAWREDRWNLVEALREKKCSESVTKNQDLLAGLLIRKIIGSEAYNGKLFPSSILYGGDYQVRRRLGGQYKEIQWLGENFLMRNFFGDVESSSFEISTLLSLTHPNILQHLCGFHDEDKKEVMLVLESVNKDLGCYLKENYGSRRRILFSLHVVVDLMLQIARGMEYLHSKKIYHGQLNPNNIYLRAKNSTEGCFHLKISGYGLSNIKPLSSPNSSPRRYEPNPTIWYAPEVMLEQEKLFIGSSVSKYSEKADVYSFAMLFFELLSGKPPFEGHGEKMSRSIIEGERPLFPCTAPKYLVNLTKRCWHTDPNQRPSFSSICRILRYIKKFIVMNPDYDHPEMQCPIADYCETESWFAKKFTANGTLNPLSVTQIPFQMFAYRLAEKDRTIMNTEDKNGELTAERTSTCRDDNVSIIEEPFAGTSDRTSAGSDAKSRGSDTKSVYWDVRSVYSEIPERKSIQLCTPPKRQISTKIPEKKIVVTKKNSNVKAKKSPVATNGLYTRPSTLNRVHSTGIIRENRSAFVTGSSTYRFLHQNPATNDSSGGGNGSYLRLAPFNHHS</sequence>
<dbReference type="GO" id="GO:0007165">
    <property type="term" value="P:signal transduction"/>
    <property type="evidence" value="ECO:0007669"/>
    <property type="project" value="TreeGrafter"/>
</dbReference>
<dbReference type="PROSITE" id="PS50011">
    <property type="entry name" value="PROTEIN_KINASE_DOM"/>
    <property type="match status" value="1"/>
</dbReference>
<evidence type="ECO:0000259" key="2">
    <source>
        <dbReference type="PROSITE" id="PS50011"/>
    </source>
</evidence>
<dbReference type="Pfam" id="PF06760">
    <property type="entry name" value="DUF1221"/>
    <property type="match status" value="1"/>
</dbReference>
<dbReference type="EMBL" id="VEPZ02000427">
    <property type="protein sequence ID" value="KAE8725311.1"/>
    <property type="molecule type" value="Genomic_DNA"/>
</dbReference>
<proteinExistence type="predicted"/>
<dbReference type="Pfam" id="PF07714">
    <property type="entry name" value="PK_Tyr_Ser-Thr"/>
    <property type="match status" value="1"/>
</dbReference>
<dbReference type="GO" id="GO:0005524">
    <property type="term" value="F:ATP binding"/>
    <property type="evidence" value="ECO:0007669"/>
    <property type="project" value="InterPro"/>
</dbReference>
<dbReference type="InterPro" id="IPR001245">
    <property type="entry name" value="Ser-Thr/Tyr_kinase_cat_dom"/>
</dbReference>
<dbReference type="AlphaFoldDB" id="A0A6A3CBY7"/>
<dbReference type="InterPro" id="IPR050167">
    <property type="entry name" value="Ser_Thr_protein_kinase"/>
</dbReference>
<dbReference type="InterPro" id="IPR000719">
    <property type="entry name" value="Prot_kinase_dom"/>
</dbReference>
<dbReference type="FunFam" id="1.10.510.10:FF:000778">
    <property type="entry name" value="Kinase family protein"/>
    <property type="match status" value="1"/>
</dbReference>
<dbReference type="Proteomes" id="UP000436088">
    <property type="component" value="Unassembled WGS sequence"/>
</dbReference>
<feature type="region of interest" description="Disordered" evidence="1">
    <location>
        <begin position="713"/>
        <end position="737"/>
    </location>
</feature>
<dbReference type="OrthoDB" id="4062651at2759"/>
<dbReference type="Gene3D" id="1.10.510.10">
    <property type="entry name" value="Transferase(Phosphotransferase) domain 1"/>
    <property type="match status" value="1"/>
</dbReference>
<evidence type="ECO:0000313" key="3">
    <source>
        <dbReference type="EMBL" id="KAE8725311.1"/>
    </source>
</evidence>
<dbReference type="PANTHER" id="PTHR23257">
    <property type="entry name" value="SERINE-THREONINE PROTEIN KINASE"/>
    <property type="match status" value="1"/>
</dbReference>
<dbReference type="InterPro" id="IPR011009">
    <property type="entry name" value="Kinase-like_dom_sf"/>
</dbReference>